<evidence type="ECO:0000256" key="1">
    <source>
        <dbReference type="ARBA" id="ARBA00004969"/>
    </source>
</evidence>
<dbReference type="EC" id="2.1.1.103" evidence="5"/>
<dbReference type="Pfam" id="PF02353">
    <property type="entry name" value="CMAS"/>
    <property type="match status" value="1"/>
</dbReference>
<keyword evidence="9" id="KW-1185">Reference proteome</keyword>
<dbReference type="GO" id="GO:0000234">
    <property type="term" value="F:phosphoethanolamine N-methyltransferase activity"/>
    <property type="evidence" value="ECO:0007669"/>
    <property type="project" value="UniProtKB-EC"/>
</dbReference>
<protein>
    <recommendedName>
        <fullName evidence="5">phosphoethanolamine N-methyltransferase</fullName>
        <ecNumber evidence="5">2.1.1.103</ecNumber>
    </recommendedName>
</protein>
<dbReference type="SUPFAM" id="SSF53335">
    <property type="entry name" value="S-adenosyl-L-methionine-dependent methyltransferases"/>
    <property type="match status" value="1"/>
</dbReference>
<dbReference type="InterPro" id="IPR029063">
    <property type="entry name" value="SAM-dependent_MTases_sf"/>
</dbReference>
<dbReference type="AlphaFoldDB" id="A0AAV2PQC9"/>
<dbReference type="Gene3D" id="3.40.50.150">
    <property type="entry name" value="Vaccinia Virus protein VP39"/>
    <property type="match status" value="1"/>
</dbReference>
<gene>
    <name evidence="8" type="ORF">MNOR_LOCUS2714</name>
</gene>
<dbReference type="Proteomes" id="UP001497623">
    <property type="component" value="Unassembled WGS sequence"/>
</dbReference>
<evidence type="ECO:0000256" key="2">
    <source>
        <dbReference type="ARBA" id="ARBA00005189"/>
    </source>
</evidence>
<dbReference type="PANTHER" id="PTHR44307">
    <property type="entry name" value="PHOSPHOETHANOLAMINE METHYLTRANSFERASE"/>
    <property type="match status" value="1"/>
</dbReference>
<comment type="catalytic activity">
    <reaction evidence="7">
        <text>N-methylethanolamine phosphate + S-adenosyl-L-methionine = N,N-dimethylethanolamine phosphate + S-adenosyl-L-homocysteine + H(+)</text>
        <dbReference type="Rhea" id="RHEA:25321"/>
        <dbReference type="ChEBI" id="CHEBI:15378"/>
        <dbReference type="ChEBI" id="CHEBI:57781"/>
        <dbReference type="ChEBI" id="CHEBI:57856"/>
        <dbReference type="ChEBI" id="CHEBI:58641"/>
        <dbReference type="ChEBI" id="CHEBI:59789"/>
        <dbReference type="EC" id="2.1.1.103"/>
    </reaction>
    <physiologicalReaction direction="left-to-right" evidence="7">
        <dbReference type="Rhea" id="RHEA:25322"/>
    </physiologicalReaction>
</comment>
<keyword evidence="4" id="KW-0808">Transferase</keyword>
<dbReference type="EMBL" id="CAXKWB010000857">
    <property type="protein sequence ID" value="CAL4062528.1"/>
    <property type="molecule type" value="Genomic_DNA"/>
</dbReference>
<dbReference type="CDD" id="cd02440">
    <property type="entry name" value="AdoMet_MTases"/>
    <property type="match status" value="1"/>
</dbReference>
<accession>A0AAV2PQC9</accession>
<evidence type="ECO:0000256" key="5">
    <source>
        <dbReference type="ARBA" id="ARBA00035674"/>
    </source>
</evidence>
<evidence type="ECO:0000313" key="8">
    <source>
        <dbReference type="EMBL" id="CAL4062528.1"/>
    </source>
</evidence>
<comment type="pathway">
    <text evidence="1">Phospholipid metabolism; phosphatidylcholine biosynthesis.</text>
</comment>
<dbReference type="GO" id="GO:0032259">
    <property type="term" value="P:methylation"/>
    <property type="evidence" value="ECO:0007669"/>
    <property type="project" value="UniProtKB-KW"/>
</dbReference>
<reference evidence="8 9" key="1">
    <citation type="submission" date="2024-05" db="EMBL/GenBank/DDBJ databases">
        <authorList>
            <person name="Wallberg A."/>
        </authorList>
    </citation>
    <scope>NUCLEOTIDE SEQUENCE [LARGE SCALE GENOMIC DNA]</scope>
</reference>
<evidence type="ECO:0000256" key="4">
    <source>
        <dbReference type="ARBA" id="ARBA00022679"/>
    </source>
</evidence>
<comment type="caution">
    <text evidence="8">The sequence shown here is derived from an EMBL/GenBank/DDBJ whole genome shotgun (WGS) entry which is preliminary data.</text>
</comment>
<proteinExistence type="predicted"/>
<name>A0AAV2PQC9_MEGNR</name>
<evidence type="ECO:0000256" key="7">
    <source>
        <dbReference type="ARBA" id="ARBA00047841"/>
    </source>
</evidence>
<dbReference type="PANTHER" id="PTHR44307:SF2">
    <property type="entry name" value="PHOSPHOETHANOLAMINE METHYLTRANSFERASE ISOFORM X1"/>
    <property type="match status" value="1"/>
</dbReference>
<evidence type="ECO:0000256" key="3">
    <source>
        <dbReference type="ARBA" id="ARBA00022603"/>
    </source>
</evidence>
<evidence type="ECO:0000256" key="6">
    <source>
        <dbReference type="ARBA" id="ARBA00047619"/>
    </source>
</evidence>
<evidence type="ECO:0000313" key="9">
    <source>
        <dbReference type="Proteomes" id="UP001497623"/>
    </source>
</evidence>
<keyword evidence="3" id="KW-0489">Methyltransferase</keyword>
<comment type="pathway">
    <text evidence="2">Lipid metabolism.</text>
</comment>
<organism evidence="8 9">
    <name type="scientific">Meganyctiphanes norvegica</name>
    <name type="common">Northern krill</name>
    <name type="synonym">Thysanopoda norvegica</name>
    <dbReference type="NCBI Taxonomy" id="48144"/>
    <lineage>
        <taxon>Eukaryota</taxon>
        <taxon>Metazoa</taxon>
        <taxon>Ecdysozoa</taxon>
        <taxon>Arthropoda</taxon>
        <taxon>Crustacea</taxon>
        <taxon>Multicrustacea</taxon>
        <taxon>Malacostraca</taxon>
        <taxon>Eumalacostraca</taxon>
        <taxon>Eucarida</taxon>
        <taxon>Euphausiacea</taxon>
        <taxon>Euphausiidae</taxon>
        <taxon>Meganyctiphanes</taxon>
    </lineage>
</organism>
<sequence>MPDATQEVLNGFYKEEFIIKRERFYGKHYLSPGGEEATRELFLRMGLQPGEKVLDIGCGQGGPAMCMARYYGAHVHGLELATNMVKLGKERLAVSESFVKQRVQLELADATTVQLRKDHYDVIYSKDSIVHIKEKTKLFEKCKDAVRPGGRLFITDWCLGDKQPSQNFIDYYNNDFNIETISSNVQHMEAAGFKGVKYEDLTQEMINNIEHSLKHFRSTKQAFIQDFDAESYNDIVDRFTQYVVWAKNGELLWVLFTASA</sequence>
<comment type="catalytic activity">
    <reaction evidence="6">
        <text>N,N-dimethylethanolamine phosphate + S-adenosyl-L-methionine = phosphocholine + S-adenosyl-L-homocysteine + H(+)</text>
        <dbReference type="Rhea" id="RHEA:25325"/>
        <dbReference type="ChEBI" id="CHEBI:15378"/>
        <dbReference type="ChEBI" id="CHEBI:57856"/>
        <dbReference type="ChEBI" id="CHEBI:58641"/>
        <dbReference type="ChEBI" id="CHEBI:59789"/>
        <dbReference type="ChEBI" id="CHEBI:295975"/>
        <dbReference type="EC" id="2.1.1.103"/>
    </reaction>
    <physiologicalReaction direction="left-to-right" evidence="6">
        <dbReference type="Rhea" id="RHEA:25326"/>
    </physiologicalReaction>
</comment>